<feature type="transmembrane region" description="Helical" evidence="1">
    <location>
        <begin position="181"/>
        <end position="205"/>
    </location>
</feature>
<dbReference type="Proteomes" id="UP001155182">
    <property type="component" value="Unassembled WGS sequence"/>
</dbReference>
<comment type="caution">
    <text evidence="2">The sequence shown here is derived from an EMBL/GenBank/DDBJ whole genome shotgun (WGS) entry which is preliminary data.</text>
</comment>
<evidence type="ECO:0000313" key="3">
    <source>
        <dbReference type="Proteomes" id="UP001155182"/>
    </source>
</evidence>
<feature type="transmembrane region" description="Helical" evidence="1">
    <location>
        <begin position="60"/>
        <end position="77"/>
    </location>
</feature>
<name>A0A9X2EZP9_9SPHI</name>
<dbReference type="AlphaFoldDB" id="A0A9X2EZP9"/>
<sequence length="218" mass="25360">MLLTSNDINSIALIIALIVGLYKFKKVEKDNNVFILFIFYCSIFDLSSMVLNKLYTNNHVLLNCNILIEFLILNLQFKRWGFYVKRPRAFITLNSFIVFGWSIEALYTHDLFKLNNYSWALSSFMIVVLAIQQINQLLFKEKGNLLFNHKLLICIGLIVIYVFYTLLAVFINFKFGASNSFYLSVIKLHTPVSAFINSLFAYAILRMPESKRFLSVDK</sequence>
<feature type="transmembrane region" description="Helical" evidence="1">
    <location>
        <begin position="151"/>
        <end position="175"/>
    </location>
</feature>
<keyword evidence="1" id="KW-1133">Transmembrane helix</keyword>
<proteinExistence type="predicted"/>
<evidence type="ECO:0000313" key="2">
    <source>
        <dbReference type="EMBL" id="MCO4291546.1"/>
    </source>
</evidence>
<keyword evidence="3" id="KW-1185">Reference proteome</keyword>
<feature type="transmembrane region" description="Helical" evidence="1">
    <location>
        <begin position="119"/>
        <end position="139"/>
    </location>
</feature>
<evidence type="ECO:0000256" key="1">
    <source>
        <dbReference type="SAM" id="Phobius"/>
    </source>
</evidence>
<keyword evidence="1" id="KW-0812">Transmembrane</keyword>
<protein>
    <submittedName>
        <fullName evidence="2">Uncharacterized protein</fullName>
    </submittedName>
</protein>
<reference evidence="2" key="1">
    <citation type="submission" date="2022-06" db="EMBL/GenBank/DDBJ databases">
        <title>Solitalea sp. MAHUQ-68 isolated from rhizospheric soil.</title>
        <authorList>
            <person name="Huq M.A."/>
        </authorList>
    </citation>
    <scope>NUCLEOTIDE SEQUENCE</scope>
    <source>
        <strain evidence="2">MAHUQ-68</strain>
    </source>
</reference>
<gene>
    <name evidence="2" type="ORF">NF867_01545</name>
</gene>
<feature type="transmembrane region" description="Helical" evidence="1">
    <location>
        <begin position="34"/>
        <end position="54"/>
    </location>
</feature>
<dbReference type="EMBL" id="JAMWYS010000006">
    <property type="protein sequence ID" value="MCO4291546.1"/>
    <property type="molecule type" value="Genomic_DNA"/>
</dbReference>
<accession>A0A9X2EZP9</accession>
<feature type="transmembrane region" description="Helical" evidence="1">
    <location>
        <begin position="89"/>
        <end position="107"/>
    </location>
</feature>
<organism evidence="2 3">
    <name type="scientific">Solitalea agri</name>
    <dbReference type="NCBI Taxonomy" id="2953739"/>
    <lineage>
        <taxon>Bacteria</taxon>
        <taxon>Pseudomonadati</taxon>
        <taxon>Bacteroidota</taxon>
        <taxon>Sphingobacteriia</taxon>
        <taxon>Sphingobacteriales</taxon>
        <taxon>Sphingobacteriaceae</taxon>
        <taxon>Solitalea</taxon>
    </lineage>
</organism>
<dbReference type="RefSeq" id="WP_252585783.1">
    <property type="nucleotide sequence ID" value="NZ_JAMWYS010000006.1"/>
</dbReference>
<keyword evidence="1" id="KW-0472">Membrane</keyword>